<dbReference type="Gene3D" id="3.40.630.30">
    <property type="match status" value="1"/>
</dbReference>
<organism evidence="4 5">
    <name type="scientific">Kitasatospora aburaviensis</name>
    <dbReference type="NCBI Taxonomy" id="67265"/>
    <lineage>
        <taxon>Bacteria</taxon>
        <taxon>Bacillati</taxon>
        <taxon>Actinomycetota</taxon>
        <taxon>Actinomycetes</taxon>
        <taxon>Kitasatosporales</taxon>
        <taxon>Streptomycetaceae</taxon>
        <taxon>Kitasatospora</taxon>
    </lineage>
</organism>
<keyword evidence="5" id="KW-1185">Reference proteome</keyword>
<reference evidence="5" key="1">
    <citation type="journal article" date="2019" name="Int. J. Syst. Evol. Microbiol.">
        <title>The Global Catalogue of Microorganisms (GCM) 10K type strain sequencing project: providing services to taxonomists for standard genome sequencing and annotation.</title>
        <authorList>
            <consortium name="The Broad Institute Genomics Platform"/>
            <consortium name="The Broad Institute Genome Sequencing Center for Infectious Disease"/>
            <person name="Wu L."/>
            <person name="Ma J."/>
        </authorList>
    </citation>
    <scope>NUCLEOTIDE SEQUENCE [LARGE SCALE GENOMIC DNA]</scope>
    <source>
        <strain evidence="5">CGMCC 4.1469</strain>
    </source>
</reference>
<protein>
    <submittedName>
        <fullName evidence="4">GNAT family N-acetyltransferase</fullName>
        <ecNumber evidence="4">2.3.-.-</ecNumber>
    </submittedName>
</protein>
<dbReference type="Proteomes" id="UP001596067">
    <property type="component" value="Unassembled WGS sequence"/>
</dbReference>
<evidence type="ECO:0000313" key="4">
    <source>
        <dbReference type="EMBL" id="MFC5889455.1"/>
    </source>
</evidence>
<evidence type="ECO:0000256" key="2">
    <source>
        <dbReference type="ARBA" id="ARBA00023315"/>
    </source>
</evidence>
<dbReference type="RefSeq" id="WP_313762159.1">
    <property type="nucleotide sequence ID" value="NZ_JBHSOD010000057.1"/>
</dbReference>
<dbReference type="PANTHER" id="PTHR43877">
    <property type="entry name" value="AMINOALKYLPHOSPHONATE N-ACETYLTRANSFERASE-RELATED-RELATED"/>
    <property type="match status" value="1"/>
</dbReference>
<dbReference type="InterPro" id="IPR016181">
    <property type="entry name" value="Acyl_CoA_acyltransferase"/>
</dbReference>
<evidence type="ECO:0000259" key="3">
    <source>
        <dbReference type="PROSITE" id="PS51186"/>
    </source>
</evidence>
<evidence type="ECO:0000313" key="5">
    <source>
        <dbReference type="Proteomes" id="UP001596067"/>
    </source>
</evidence>
<dbReference type="CDD" id="cd04301">
    <property type="entry name" value="NAT_SF"/>
    <property type="match status" value="1"/>
</dbReference>
<keyword evidence="2 4" id="KW-0012">Acyltransferase</keyword>
<evidence type="ECO:0000256" key="1">
    <source>
        <dbReference type="ARBA" id="ARBA00022679"/>
    </source>
</evidence>
<accession>A0ABW1F5Q5</accession>
<dbReference type="InterPro" id="IPR000182">
    <property type="entry name" value="GNAT_dom"/>
</dbReference>
<dbReference type="Pfam" id="PF00583">
    <property type="entry name" value="Acetyltransf_1"/>
    <property type="match status" value="1"/>
</dbReference>
<proteinExistence type="predicted"/>
<dbReference type="InterPro" id="IPR050832">
    <property type="entry name" value="Bact_Acetyltransf"/>
</dbReference>
<dbReference type="EC" id="2.3.-.-" evidence="4"/>
<keyword evidence="1 4" id="KW-0808">Transferase</keyword>
<dbReference type="EMBL" id="JBHSOD010000057">
    <property type="protein sequence ID" value="MFC5889455.1"/>
    <property type="molecule type" value="Genomic_DNA"/>
</dbReference>
<dbReference type="PANTHER" id="PTHR43877:SF2">
    <property type="entry name" value="AMINOALKYLPHOSPHONATE N-ACETYLTRANSFERASE-RELATED"/>
    <property type="match status" value="1"/>
</dbReference>
<dbReference type="SUPFAM" id="SSF55729">
    <property type="entry name" value="Acyl-CoA N-acyltransferases (Nat)"/>
    <property type="match status" value="1"/>
</dbReference>
<gene>
    <name evidence="4" type="ORF">ACFP0N_31265</name>
</gene>
<comment type="caution">
    <text evidence="4">The sequence shown here is derived from an EMBL/GenBank/DDBJ whole genome shotgun (WGS) entry which is preliminary data.</text>
</comment>
<feature type="domain" description="N-acetyltransferase" evidence="3">
    <location>
        <begin position="15"/>
        <end position="182"/>
    </location>
</feature>
<name>A0ABW1F5Q5_9ACTN</name>
<dbReference type="GO" id="GO:0016746">
    <property type="term" value="F:acyltransferase activity"/>
    <property type="evidence" value="ECO:0007669"/>
    <property type="project" value="UniProtKB-KW"/>
</dbReference>
<sequence>MIDKQSGAARRPSECLVRRREPSDLDACVRVLGAVHGSDGYPMNWPDDPFGWLAQPSLLEAWVAERAGEVVGHISLCRSAPGDLAPREWSRRTGLPSRATAVVSRLYVSPGARGHGIGALLLSEVVAAARLHGLHPVLDVLASDSAAAGLYRRAGWSLLAAVEEEWSPLQRVTVLCYAAPADTAPSC</sequence>
<dbReference type="PROSITE" id="PS51186">
    <property type="entry name" value="GNAT"/>
    <property type="match status" value="1"/>
</dbReference>